<sequence>MHNKRTAILQIPFAFQWNIPENRLISLKDSENGCVYSALVSNISGFQYGLEIFPNGNNDKHRGETWIFLHLKLGNVKKVKADYTVKIESANFIDEFIYTYDEKSSNYGTDVARIFTLANEKDAEEQQKWEGRELGDLLWKNDDYKDCTIVVGEKEIKVHKSVLRSRSKVFKAMFKPETKKSIENKIEIVDFPFDNVEAGIKLIYQCTFVTTLSIYDMTNLLQFFDKSQIQSLKKEVESRLLPKISAAYVCHLANSSFLTNSTKLKDACMKYLETAITLKTALYDFDILEPDILYEVVKNQRYEINQEEKTEKRKISSDKCKMDILFSFG</sequence>
<organism evidence="1 2">
    <name type="scientific">Panagrolaimus sp. PS1159</name>
    <dbReference type="NCBI Taxonomy" id="55785"/>
    <lineage>
        <taxon>Eukaryota</taxon>
        <taxon>Metazoa</taxon>
        <taxon>Ecdysozoa</taxon>
        <taxon>Nematoda</taxon>
        <taxon>Chromadorea</taxon>
        <taxon>Rhabditida</taxon>
        <taxon>Tylenchina</taxon>
        <taxon>Panagrolaimomorpha</taxon>
        <taxon>Panagrolaimoidea</taxon>
        <taxon>Panagrolaimidae</taxon>
        <taxon>Panagrolaimus</taxon>
    </lineage>
</organism>
<reference evidence="2" key="1">
    <citation type="submission" date="2022-11" db="UniProtKB">
        <authorList>
            <consortium name="WormBaseParasite"/>
        </authorList>
    </citation>
    <scope>IDENTIFICATION</scope>
</reference>
<name>A0AC35G4J2_9BILA</name>
<protein>
    <submittedName>
        <fullName evidence="2">BTB domain-containing protein</fullName>
    </submittedName>
</protein>
<accession>A0AC35G4J2</accession>
<proteinExistence type="predicted"/>
<evidence type="ECO:0000313" key="2">
    <source>
        <dbReference type="WBParaSite" id="PS1159_v2.g23466.t1"/>
    </source>
</evidence>
<dbReference type="WBParaSite" id="PS1159_v2.g23466.t1">
    <property type="protein sequence ID" value="PS1159_v2.g23466.t1"/>
    <property type="gene ID" value="PS1159_v2.g23466"/>
</dbReference>
<evidence type="ECO:0000313" key="1">
    <source>
        <dbReference type="Proteomes" id="UP000887580"/>
    </source>
</evidence>
<dbReference type="Proteomes" id="UP000887580">
    <property type="component" value="Unplaced"/>
</dbReference>